<reference evidence="16" key="1">
    <citation type="journal article" date="2019" name="Int. J. Syst. Evol. Microbiol.">
        <title>The Global Catalogue of Microorganisms (GCM) 10K type strain sequencing project: providing services to taxonomists for standard genome sequencing and annotation.</title>
        <authorList>
            <consortium name="The Broad Institute Genomics Platform"/>
            <consortium name="The Broad Institute Genome Sequencing Center for Infectious Disease"/>
            <person name="Wu L."/>
            <person name="Ma J."/>
        </authorList>
    </citation>
    <scope>NUCLEOTIDE SEQUENCE [LARGE SCALE GENOMIC DNA]</scope>
    <source>
        <strain evidence="16">JCM 14370</strain>
    </source>
</reference>
<keyword evidence="8 12" id="KW-0663">Pyridoxal phosphate</keyword>
<dbReference type="PROSITE" id="PS00599">
    <property type="entry name" value="AA_TRANSFER_CLASS_2"/>
    <property type="match status" value="1"/>
</dbReference>
<accession>A0ABQ2CYE7</accession>
<evidence type="ECO:0000256" key="7">
    <source>
        <dbReference type="ARBA" id="ARBA00022756"/>
    </source>
</evidence>
<dbReference type="EC" id="2.3.1.47" evidence="5"/>
<evidence type="ECO:0000256" key="10">
    <source>
        <dbReference type="ARBA" id="ARBA00033381"/>
    </source>
</evidence>
<dbReference type="Pfam" id="PF00155">
    <property type="entry name" value="Aminotran_1_2"/>
    <property type="match status" value="1"/>
</dbReference>
<dbReference type="Gene3D" id="3.90.1150.10">
    <property type="entry name" value="Aspartate Aminotransferase, domain 1"/>
    <property type="match status" value="1"/>
</dbReference>
<comment type="subunit">
    <text evidence="4">Homodimer.</text>
</comment>
<comment type="cofactor">
    <cofactor evidence="1 12">
        <name>pyridoxal 5'-phosphate</name>
        <dbReference type="ChEBI" id="CHEBI:597326"/>
    </cofactor>
</comment>
<comment type="caution">
    <text evidence="15">The sequence shown here is derived from an EMBL/GenBank/DDBJ whole genome shotgun (WGS) entry which is preliminary data.</text>
</comment>
<comment type="catalytic activity">
    <reaction evidence="11">
        <text>6-carboxyhexanoyl-[ACP] + L-alanine + H(+) = (8S)-8-amino-7-oxononanoate + holo-[ACP] + CO2</text>
        <dbReference type="Rhea" id="RHEA:42288"/>
        <dbReference type="Rhea" id="RHEA-COMP:9685"/>
        <dbReference type="Rhea" id="RHEA-COMP:9955"/>
        <dbReference type="ChEBI" id="CHEBI:15378"/>
        <dbReference type="ChEBI" id="CHEBI:16526"/>
        <dbReference type="ChEBI" id="CHEBI:57972"/>
        <dbReference type="ChEBI" id="CHEBI:64479"/>
        <dbReference type="ChEBI" id="CHEBI:78846"/>
        <dbReference type="ChEBI" id="CHEBI:149468"/>
        <dbReference type="EC" id="2.3.1.47"/>
    </reaction>
</comment>
<dbReference type="InterPro" id="IPR015422">
    <property type="entry name" value="PyrdxlP-dep_Trfase_small"/>
</dbReference>
<evidence type="ECO:0000256" key="2">
    <source>
        <dbReference type="ARBA" id="ARBA00004746"/>
    </source>
</evidence>
<evidence type="ECO:0000256" key="9">
    <source>
        <dbReference type="ARBA" id="ARBA00032610"/>
    </source>
</evidence>
<comment type="pathway">
    <text evidence="2">Cofactor biosynthesis; biotin biosynthesis.</text>
</comment>
<dbReference type="Gene3D" id="3.40.640.10">
    <property type="entry name" value="Type I PLP-dependent aspartate aminotransferase-like (Major domain)"/>
    <property type="match status" value="1"/>
</dbReference>
<feature type="domain" description="Aminotransferase class I/classII large" evidence="14">
    <location>
        <begin position="36"/>
        <end position="376"/>
    </location>
</feature>
<dbReference type="InterPro" id="IPR004839">
    <property type="entry name" value="Aminotransferase_I/II_large"/>
</dbReference>
<dbReference type="PANTHER" id="PTHR13693">
    <property type="entry name" value="CLASS II AMINOTRANSFERASE/8-AMINO-7-OXONONANOATE SYNTHASE"/>
    <property type="match status" value="1"/>
</dbReference>
<evidence type="ECO:0000313" key="16">
    <source>
        <dbReference type="Proteomes" id="UP000632222"/>
    </source>
</evidence>
<evidence type="ECO:0000256" key="11">
    <source>
        <dbReference type="ARBA" id="ARBA00047715"/>
    </source>
</evidence>
<protein>
    <recommendedName>
        <fullName evidence="5">8-amino-7-oxononanoate synthase</fullName>
        <ecNumber evidence="5">2.3.1.47</ecNumber>
    </recommendedName>
    <alternativeName>
        <fullName evidence="9">7-keto-8-amino-pelargonic acid synthase</fullName>
    </alternativeName>
    <alternativeName>
        <fullName evidence="10">8-amino-7-ketopelargonate synthase</fullName>
    </alternativeName>
</protein>
<evidence type="ECO:0000256" key="8">
    <source>
        <dbReference type="ARBA" id="ARBA00022898"/>
    </source>
</evidence>
<keyword evidence="16" id="KW-1185">Reference proteome</keyword>
<dbReference type="PANTHER" id="PTHR13693:SF100">
    <property type="entry name" value="8-AMINO-7-OXONONANOATE SYNTHASE"/>
    <property type="match status" value="1"/>
</dbReference>
<dbReference type="EMBL" id="BMOD01000005">
    <property type="protein sequence ID" value="GGJ33054.1"/>
    <property type="molecule type" value="Genomic_DNA"/>
</dbReference>
<evidence type="ECO:0000256" key="4">
    <source>
        <dbReference type="ARBA" id="ARBA00011738"/>
    </source>
</evidence>
<evidence type="ECO:0000256" key="12">
    <source>
        <dbReference type="RuleBase" id="RU003693"/>
    </source>
</evidence>
<gene>
    <name evidence="15" type="primary">bioF</name>
    <name evidence="15" type="ORF">GCM10008938_19140</name>
</gene>
<dbReference type="SUPFAM" id="SSF53383">
    <property type="entry name" value="PLP-dependent transferases"/>
    <property type="match status" value="1"/>
</dbReference>
<organism evidence="15 16">
    <name type="scientific">Deinococcus roseus</name>
    <dbReference type="NCBI Taxonomy" id="392414"/>
    <lineage>
        <taxon>Bacteria</taxon>
        <taxon>Thermotogati</taxon>
        <taxon>Deinococcota</taxon>
        <taxon>Deinococci</taxon>
        <taxon>Deinococcales</taxon>
        <taxon>Deinococcaceae</taxon>
        <taxon>Deinococcus</taxon>
    </lineage>
</organism>
<evidence type="ECO:0000256" key="3">
    <source>
        <dbReference type="ARBA" id="ARBA00010008"/>
    </source>
</evidence>
<keyword evidence="6" id="KW-0808">Transferase</keyword>
<evidence type="ECO:0000256" key="5">
    <source>
        <dbReference type="ARBA" id="ARBA00013187"/>
    </source>
</evidence>
<sequence length="387" mass="41900">MQSLLEEQKQQGLLRSLTSSEPAERPGWIRRGGQLQLDLASNDYLGLSRHQPTTADPLIQAALNCHASTASRLVVGNHPIYPRFETALAELKGTEAALTFCSGYAANTGTLAALVSRHDTVFSDRLNHASIIDGIRLSGAKVQRYAHFDLGALEKALQNSPTTGRRWIVTDAVFSMDGTQAHLTELVRLKHQYGAYLMLDEAHSAGVFGPQGAGLAHAHHLQSHIDILMGTLGKAYGSHGAYIAGDRVLIQHLMQQARSWVFTTALPPSVVARSLLNLQQAMQMDQERETLQLNAKKFREQLQAAGLNCGASSTQIIPLLVGSNENALRLGTALQGAGLAAIPIRPPTVPAGTARIRFSLTAAHRWEDLQHALDTIISTCQKLELGQ</sequence>
<dbReference type="InterPro" id="IPR001917">
    <property type="entry name" value="Aminotrans_II_pyridoxalP_BS"/>
</dbReference>
<evidence type="ECO:0000256" key="1">
    <source>
        <dbReference type="ARBA" id="ARBA00001933"/>
    </source>
</evidence>
<evidence type="ECO:0000256" key="13">
    <source>
        <dbReference type="SAM" id="MobiDB-lite"/>
    </source>
</evidence>
<feature type="compositionally biased region" description="Polar residues" evidence="13">
    <location>
        <begin position="1"/>
        <end position="21"/>
    </location>
</feature>
<dbReference type="InterPro" id="IPR050087">
    <property type="entry name" value="AON_synthase_class-II"/>
</dbReference>
<evidence type="ECO:0000256" key="6">
    <source>
        <dbReference type="ARBA" id="ARBA00022679"/>
    </source>
</evidence>
<keyword evidence="7" id="KW-0093">Biotin biosynthesis</keyword>
<comment type="similarity">
    <text evidence="3">Belongs to the class-II pyridoxal-phosphate-dependent aminotransferase family. BioF subfamily.</text>
</comment>
<dbReference type="InterPro" id="IPR015421">
    <property type="entry name" value="PyrdxlP-dep_Trfase_major"/>
</dbReference>
<dbReference type="CDD" id="cd06454">
    <property type="entry name" value="KBL_like"/>
    <property type="match status" value="1"/>
</dbReference>
<proteinExistence type="inferred from homology"/>
<name>A0ABQ2CYE7_9DEIO</name>
<dbReference type="Proteomes" id="UP000632222">
    <property type="component" value="Unassembled WGS sequence"/>
</dbReference>
<dbReference type="InterPro" id="IPR015424">
    <property type="entry name" value="PyrdxlP-dep_Trfase"/>
</dbReference>
<evidence type="ECO:0000259" key="14">
    <source>
        <dbReference type="Pfam" id="PF00155"/>
    </source>
</evidence>
<evidence type="ECO:0000313" key="15">
    <source>
        <dbReference type="EMBL" id="GGJ33054.1"/>
    </source>
</evidence>
<feature type="region of interest" description="Disordered" evidence="13">
    <location>
        <begin position="1"/>
        <end position="27"/>
    </location>
</feature>